<dbReference type="Pfam" id="PF14111">
    <property type="entry name" value="DUF4283"/>
    <property type="match status" value="1"/>
</dbReference>
<reference evidence="3 4" key="1">
    <citation type="submission" date="2024-04" db="EMBL/GenBank/DDBJ databases">
        <authorList>
            <person name="Fracassetti M."/>
        </authorList>
    </citation>
    <scope>NUCLEOTIDE SEQUENCE [LARGE SCALE GENOMIC DNA]</scope>
</reference>
<dbReference type="PROSITE" id="PS50158">
    <property type="entry name" value="ZF_CCHC"/>
    <property type="match status" value="1"/>
</dbReference>
<dbReference type="GO" id="GO:0008270">
    <property type="term" value="F:zinc ion binding"/>
    <property type="evidence" value="ECO:0007669"/>
    <property type="project" value="UniProtKB-KW"/>
</dbReference>
<evidence type="ECO:0000313" key="4">
    <source>
        <dbReference type="Proteomes" id="UP001497516"/>
    </source>
</evidence>
<dbReference type="InterPro" id="IPR040256">
    <property type="entry name" value="At4g02000-like"/>
</dbReference>
<dbReference type="InterPro" id="IPR036875">
    <property type="entry name" value="Znf_CCHC_sf"/>
</dbReference>
<dbReference type="Proteomes" id="UP001497516">
    <property type="component" value="Chromosome 3"/>
</dbReference>
<organism evidence="3 4">
    <name type="scientific">Linum trigynum</name>
    <dbReference type="NCBI Taxonomy" id="586398"/>
    <lineage>
        <taxon>Eukaryota</taxon>
        <taxon>Viridiplantae</taxon>
        <taxon>Streptophyta</taxon>
        <taxon>Embryophyta</taxon>
        <taxon>Tracheophyta</taxon>
        <taxon>Spermatophyta</taxon>
        <taxon>Magnoliopsida</taxon>
        <taxon>eudicotyledons</taxon>
        <taxon>Gunneridae</taxon>
        <taxon>Pentapetalae</taxon>
        <taxon>rosids</taxon>
        <taxon>fabids</taxon>
        <taxon>Malpighiales</taxon>
        <taxon>Linaceae</taxon>
        <taxon>Linum</taxon>
    </lineage>
</organism>
<dbReference type="GO" id="GO:0003676">
    <property type="term" value="F:nucleic acid binding"/>
    <property type="evidence" value="ECO:0007669"/>
    <property type="project" value="InterPro"/>
</dbReference>
<keyword evidence="1" id="KW-0479">Metal-binding</keyword>
<evidence type="ECO:0000259" key="2">
    <source>
        <dbReference type="PROSITE" id="PS50158"/>
    </source>
</evidence>
<name>A0AAV2DYR6_9ROSI</name>
<gene>
    <name evidence="3" type="ORF">LTRI10_LOCUS20108</name>
</gene>
<keyword evidence="1" id="KW-0862">Zinc</keyword>
<evidence type="ECO:0000256" key="1">
    <source>
        <dbReference type="PROSITE-ProRule" id="PRU00047"/>
    </source>
</evidence>
<dbReference type="InterPro" id="IPR025836">
    <property type="entry name" value="Zn_knuckle_CX2CX4HX4C"/>
</dbReference>
<dbReference type="PANTHER" id="PTHR31286:SF178">
    <property type="entry name" value="DUF4283 DOMAIN-CONTAINING PROTEIN"/>
    <property type="match status" value="1"/>
</dbReference>
<keyword evidence="1" id="KW-0863">Zinc-finger</keyword>
<dbReference type="EMBL" id="OZ034816">
    <property type="protein sequence ID" value="CAL1378533.1"/>
    <property type="molecule type" value="Genomic_DNA"/>
</dbReference>
<accession>A0AAV2DYR6</accession>
<feature type="domain" description="CCHC-type" evidence="2">
    <location>
        <begin position="611"/>
        <end position="624"/>
    </location>
</feature>
<dbReference type="AlphaFoldDB" id="A0AAV2DYR6"/>
<dbReference type="InterPro" id="IPR001878">
    <property type="entry name" value="Znf_CCHC"/>
</dbReference>
<protein>
    <recommendedName>
        <fullName evidence="2">CCHC-type domain-containing protein</fullName>
    </recommendedName>
</protein>
<proteinExistence type="predicted"/>
<dbReference type="PANTHER" id="PTHR31286">
    <property type="entry name" value="GLYCINE-RICH CELL WALL STRUCTURAL PROTEIN 1.8-LIKE"/>
    <property type="match status" value="1"/>
</dbReference>
<keyword evidence="4" id="KW-1185">Reference proteome</keyword>
<sequence>MSSTPYMCLIQCFLQQKKKLRGALSSLLEFWSTVLLPLVELCQLAGAAVLTVISKVFCLALANQGVQEPRRANPLRDPRRKAAERDLTAKCVAVHKKRSQNIEPADIIPGKQLLVGKRPAPHKRLRDQADLLSLGRDAPKQKRACVIRRHMWCFRLPSSDDIENELWEKPVTSPMVRPGKNHTKVMDPLSTHFPCELRPWERASSELRSRDGASLAPVGEGNAMAAVAGQVRRQIGHWKPVFYWLVRPRSRKPRGMPAGLRVYRENVGSTPDCIGIQDLLLHGICWPVGLSTRSLEPFKSGSFPLQFELSVPLGYASRFAFIKNPLAIIPHQLKCGKERRTLRRLAAIPNARNCSGKWTLSSVEIIVHIWRDGFCTMKLYFLFSSYPWVPIRPPLGNIDAGDIDFLSLFQSITMAHITRDQVVEFSLVEVQSDRACAAKMLIGRVFSEERLTVVELRSAINNPWQGHGRIKVREVSYGLYEFTLPSKAAKNWVLQRTPWVLKDKILHLRTWVPNITSRIFEEMVVAPFRVQMWEVPEDCCTQQFGHKMASSTLGRVLEAGVFTCNDNVNTFIKVKALIDFSKPLRSQTMATNEETGEFWIRFKYEHLPSFCYNCGRVGHFRQDCSFDPSTMKERFGPHMTTKKMGR</sequence>
<dbReference type="Pfam" id="PF14392">
    <property type="entry name" value="zf-CCHC_4"/>
    <property type="match status" value="1"/>
</dbReference>
<evidence type="ECO:0000313" key="3">
    <source>
        <dbReference type="EMBL" id="CAL1378533.1"/>
    </source>
</evidence>
<dbReference type="InterPro" id="IPR025558">
    <property type="entry name" value="DUF4283"/>
</dbReference>
<dbReference type="SUPFAM" id="SSF57756">
    <property type="entry name" value="Retrovirus zinc finger-like domains"/>
    <property type="match status" value="1"/>
</dbReference>